<reference evidence="3" key="1">
    <citation type="submission" date="2014-10" db="EMBL/GenBank/DDBJ databases">
        <authorList>
            <person name="King R."/>
        </authorList>
    </citation>
    <scope>NUCLEOTIDE SEQUENCE [LARGE SCALE GENOMIC DNA]</scope>
    <source>
        <strain evidence="3">A3/5</strain>
    </source>
</reference>
<dbReference type="InterPro" id="IPR051209">
    <property type="entry name" value="FAD-bind_Monooxygenase_sf"/>
</dbReference>
<proteinExistence type="inferred from homology"/>
<comment type="similarity">
    <text evidence="1">Belongs to the FAD-binding monooxygenase family.</text>
</comment>
<dbReference type="Proteomes" id="UP000245910">
    <property type="component" value="Chromosome I"/>
</dbReference>
<evidence type="ECO:0000256" key="1">
    <source>
        <dbReference type="ARBA" id="ARBA00010139"/>
    </source>
</evidence>
<evidence type="ECO:0000313" key="2">
    <source>
        <dbReference type="EMBL" id="CEI66258.1"/>
    </source>
</evidence>
<dbReference type="PANTHER" id="PTHR42877:SF11">
    <property type="entry name" value="MONOOXYGENASE, PUTATIVE (AFU_ORTHOLOGUE AFUA_6G13790)-RELATED"/>
    <property type="match status" value="1"/>
</dbReference>
<protein>
    <submittedName>
        <fullName evidence="2">Uncharacterized protein</fullName>
    </submittedName>
</protein>
<dbReference type="PANTHER" id="PTHR42877">
    <property type="entry name" value="L-ORNITHINE N(5)-MONOOXYGENASE-RELATED"/>
    <property type="match status" value="1"/>
</dbReference>
<sequence length="430" mass="49213">MPVQFNSELVSSIWDDEAGKWRLEIRQQNSSDVIKDEADILINATGFLSKWNWPTIAGLDKFKGTLMPTAAWDTNLDWSGKKVGIIGNGSSAVQLLPQMQPTEAKIVNFVRNPLWVSSAFVSEFTPEGKNFTYTDEEIQSFNDSPEKILKLRKEIEHSMNKLFQLLIKGSPEQVAAFRIFKGRMEKALNHDPNLCAKLIPTFEVGCRRLTPGDNYLEALQMDNVTLEFDPIKEVTERDILTMSKSHDFDIIVCATGFDVSFRPGWKVIGRNGALLVEQWKDAPEAYFGVMAVNMPNFFTINGPNTPLANGSIIAAMDFTVDYIARWIRKISTQDIKSIQVRQDALDDYNTYVQESAKRTVFTGNCRSWFKNDKVTVMYPGSVIHFQEMLEGFRTEDFEFEYTVKNRFQFMGSGFTFRETKDEDLAWYMQK</sequence>
<accession>A0A2L2T8G8</accession>
<dbReference type="EMBL" id="LN649229">
    <property type="protein sequence ID" value="CEI66258.1"/>
    <property type="molecule type" value="Genomic_DNA"/>
</dbReference>
<dbReference type="InterPro" id="IPR036188">
    <property type="entry name" value="FAD/NAD-bd_sf"/>
</dbReference>
<name>A0A2L2T8G8_9HYPO</name>
<organism evidence="2 3">
    <name type="scientific">Fusarium venenatum</name>
    <dbReference type="NCBI Taxonomy" id="56646"/>
    <lineage>
        <taxon>Eukaryota</taxon>
        <taxon>Fungi</taxon>
        <taxon>Dikarya</taxon>
        <taxon>Ascomycota</taxon>
        <taxon>Pezizomycotina</taxon>
        <taxon>Sordariomycetes</taxon>
        <taxon>Hypocreomycetidae</taxon>
        <taxon>Hypocreales</taxon>
        <taxon>Nectriaceae</taxon>
        <taxon>Fusarium</taxon>
    </lineage>
</organism>
<keyword evidence="3" id="KW-1185">Reference proteome</keyword>
<dbReference type="OrthoDB" id="74360at2759"/>
<evidence type="ECO:0000313" key="3">
    <source>
        <dbReference type="Proteomes" id="UP000245910"/>
    </source>
</evidence>
<dbReference type="Gene3D" id="3.50.50.60">
    <property type="entry name" value="FAD/NAD(P)-binding domain"/>
    <property type="match status" value="2"/>
</dbReference>
<dbReference type="AlphaFoldDB" id="A0A2L2T8G8"/>
<dbReference type="SUPFAM" id="SSF51905">
    <property type="entry name" value="FAD/NAD(P)-binding domain"/>
    <property type="match status" value="2"/>
</dbReference>